<evidence type="ECO:0000313" key="7">
    <source>
        <dbReference type="EMBL" id="CDU26105.1"/>
    </source>
</evidence>
<evidence type="ECO:0000256" key="6">
    <source>
        <dbReference type="SAM" id="MobiDB-lite"/>
    </source>
</evidence>
<dbReference type="GO" id="GO:0009898">
    <property type="term" value="C:cytoplasmic side of plasma membrane"/>
    <property type="evidence" value="ECO:0007669"/>
    <property type="project" value="TreeGrafter"/>
</dbReference>
<gene>
    <name evidence="7" type="ORF">SPSC_06272</name>
</gene>
<dbReference type="GO" id="GO:0000815">
    <property type="term" value="C:ESCRT III complex"/>
    <property type="evidence" value="ECO:0007669"/>
    <property type="project" value="TreeGrafter"/>
</dbReference>
<dbReference type="GO" id="GO:0005771">
    <property type="term" value="C:multivesicular body"/>
    <property type="evidence" value="ECO:0007669"/>
    <property type="project" value="TreeGrafter"/>
</dbReference>
<feature type="compositionally biased region" description="Basic and acidic residues" evidence="6">
    <location>
        <begin position="460"/>
        <end position="483"/>
    </location>
</feature>
<organism evidence="7">
    <name type="scientific">Sporisorium scitamineum</name>
    <dbReference type="NCBI Taxonomy" id="49012"/>
    <lineage>
        <taxon>Eukaryota</taxon>
        <taxon>Fungi</taxon>
        <taxon>Dikarya</taxon>
        <taxon>Basidiomycota</taxon>
        <taxon>Ustilaginomycotina</taxon>
        <taxon>Ustilaginomycetes</taxon>
        <taxon>Ustilaginales</taxon>
        <taxon>Ustilaginaceae</taxon>
        <taxon>Sporisorium</taxon>
    </lineage>
</organism>
<dbReference type="InterPro" id="IPR005024">
    <property type="entry name" value="Snf7_fam"/>
</dbReference>
<name>A0A127ZJ57_9BASI</name>
<evidence type="ECO:0000256" key="2">
    <source>
        <dbReference type="ARBA" id="ARBA00006190"/>
    </source>
</evidence>
<feature type="region of interest" description="Disordered" evidence="6">
    <location>
        <begin position="460"/>
        <end position="521"/>
    </location>
</feature>
<reference evidence="7" key="1">
    <citation type="submission" date="2014-06" db="EMBL/GenBank/DDBJ databases">
        <authorList>
            <person name="Ju J."/>
            <person name="Zhang J."/>
        </authorList>
    </citation>
    <scope>NUCLEOTIDE SEQUENCE</scope>
    <source>
        <strain evidence="7">SscI8</strain>
    </source>
</reference>
<evidence type="ECO:0000256" key="5">
    <source>
        <dbReference type="ARBA" id="ARBA00042586"/>
    </source>
</evidence>
<accession>A0A127ZJ57</accession>
<sequence length="521" mass="57735">MTSNDPNTGVSKYIYTHPSFKDARSPSSPLPALYADLSRQRKSNPAGYRASIEWWRDILLDVTFTGLQFDHDPPPPPPSSTTEVVESASTSTSLVDRTVFKLDEGTKARWTVSGVGRPLGLGTVIADLEKDHTVVPLALYLKSSTRISGPASLAGSGLRQYLPTPSGVASALLVTPARWAASQLFSLVTGGSHDQDAEYSQDEHLFCAKRGDWVCFPLVHRLATTFIATFYATHAAVSPLACLMSPNEFSTHLAAVCLQNFNFTPGPKDVELVLTYLSRDHLPRLVTRDSTTIKFSSSQTAPVEPITDEDRSVILVKQTLHKLSLQITSLETQIAHRNTQIRHALRTTTLKPQAASYLRSRKALETVLAQRLAVQETLSQVVRRIERAKTDVEVIKAYKTSEEVLRSVLRKDELRVGSVERTMEGLAEVLAEGREVEDAMKVGREGVDEDEVMKELRALEGEKREVEEEREKKRLEKEHDELQARFNRLRVAQSPLSTPPSEETGTEPSKQAEPSQTAIAE</sequence>
<dbReference type="AlphaFoldDB" id="A0A127ZJ57"/>
<dbReference type="PANTHER" id="PTHR22761:SF10">
    <property type="entry name" value="GH13992P"/>
    <property type="match status" value="1"/>
</dbReference>
<protein>
    <recommendedName>
        <fullName evidence="4">Vacuolar-sorting protein SNF7</fullName>
    </recommendedName>
    <alternativeName>
        <fullName evidence="5">Vacuolar protein-sorting-associated protein 32</fullName>
    </alternativeName>
</protein>
<feature type="region of interest" description="Disordered" evidence="6">
    <location>
        <begin position="67"/>
        <end position="88"/>
    </location>
</feature>
<dbReference type="EMBL" id="LK056692">
    <property type="protein sequence ID" value="CDU26105.1"/>
    <property type="molecule type" value="Genomic_DNA"/>
</dbReference>
<proteinExistence type="inferred from homology"/>
<dbReference type="GO" id="GO:0006900">
    <property type="term" value="P:vesicle budding from membrane"/>
    <property type="evidence" value="ECO:0007669"/>
    <property type="project" value="TreeGrafter"/>
</dbReference>
<evidence type="ECO:0000256" key="4">
    <source>
        <dbReference type="ARBA" id="ARBA00040017"/>
    </source>
</evidence>
<dbReference type="GO" id="GO:0032511">
    <property type="term" value="P:late endosome to vacuole transport via multivesicular body sorting pathway"/>
    <property type="evidence" value="ECO:0007669"/>
    <property type="project" value="TreeGrafter"/>
</dbReference>
<dbReference type="OrthoDB" id="10250120at2759"/>
<dbReference type="Pfam" id="PF03357">
    <property type="entry name" value="Snf7"/>
    <property type="match status" value="1"/>
</dbReference>
<dbReference type="PANTHER" id="PTHR22761">
    <property type="entry name" value="CHARGED MULTIVESICULAR BODY PROTEIN"/>
    <property type="match status" value="1"/>
</dbReference>
<comment type="similarity">
    <text evidence="2">Belongs to the SNF7 family.</text>
</comment>
<feature type="compositionally biased region" description="Polar residues" evidence="6">
    <location>
        <begin position="494"/>
        <end position="521"/>
    </location>
</feature>
<evidence type="ECO:0000256" key="1">
    <source>
        <dbReference type="ARBA" id="ARBA00004177"/>
    </source>
</evidence>
<comment type="subcellular location">
    <subcellularLocation>
        <location evidence="1">Endosome</location>
    </subcellularLocation>
</comment>
<evidence type="ECO:0000256" key="3">
    <source>
        <dbReference type="ARBA" id="ARBA00022753"/>
    </source>
</evidence>
<keyword evidence="3" id="KW-0967">Endosome</keyword>